<keyword evidence="3" id="KW-1185">Reference proteome</keyword>
<gene>
    <name evidence="2" type="primary">58</name>
    <name evidence="2" type="ORF">PBI_APPA_58</name>
</gene>
<accession>A0A2U8UHW5</accession>
<dbReference type="KEGG" id="vg:54992052"/>
<dbReference type="RefSeq" id="YP_009801534.1">
    <property type="nucleotide sequence ID" value="NC_047972.1"/>
</dbReference>
<organism evidence="2 3">
    <name type="scientific">Microbacterium phage Appa</name>
    <dbReference type="NCBI Taxonomy" id="2182350"/>
    <lineage>
        <taxon>Viruses</taxon>
        <taxon>Duplodnaviria</taxon>
        <taxon>Heunggongvirae</taxon>
        <taxon>Uroviricota</taxon>
        <taxon>Caudoviricetes</taxon>
        <taxon>Appavirus</taxon>
        <taxon>Appavirus appa</taxon>
    </lineage>
</organism>
<dbReference type="EMBL" id="MH153799">
    <property type="protein sequence ID" value="AWN03239.1"/>
    <property type="molecule type" value="Genomic_DNA"/>
</dbReference>
<dbReference type="Proteomes" id="UP000246517">
    <property type="component" value="Segment"/>
</dbReference>
<proteinExistence type="predicted"/>
<sequence length="171" mass="18602">MSTPYAGTEGFSGTDTSRDRAETKAASAKRRQSDMLRYLRARGAHGATVVDVKAGPFRGPKWDDETLLTPEFEHHGTASGTLSILHRAGAIARLTETRDKAHVYVLPEHIDGRPYERFVGNVEKAQIAALDGMLAEIEAERPKHSPVDRLGMDVAGQMIRNRIVALAGGTP</sequence>
<dbReference type="GeneID" id="54992052"/>
<evidence type="ECO:0000313" key="2">
    <source>
        <dbReference type="EMBL" id="AWN03239.1"/>
    </source>
</evidence>
<protein>
    <submittedName>
        <fullName evidence="2">Uncharacterized protein</fullName>
    </submittedName>
</protein>
<reference evidence="2 3" key="1">
    <citation type="submission" date="2018-03" db="EMBL/GenBank/DDBJ databases">
        <authorList>
            <person name="Zack K.M."/>
            <person name="Garlena R.A."/>
            <person name="Russell D.A."/>
            <person name="Pope W.H."/>
            <person name="Jacobs-Sera D."/>
            <person name="Hatfull G.F."/>
        </authorList>
    </citation>
    <scope>NUCLEOTIDE SEQUENCE [LARGE SCALE GENOMIC DNA]</scope>
</reference>
<feature type="region of interest" description="Disordered" evidence="1">
    <location>
        <begin position="1"/>
        <end position="29"/>
    </location>
</feature>
<name>A0A2U8UHW5_9CAUD</name>
<evidence type="ECO:0000313" key="3">
    <source>
        <dbReference type="Proteomes" id="UP000246517"/>
    </source>
</evidence>
<evidence type="ECO:0000256" key="1">
    <source>
        <dbReference type="SAM" id="MobiDB-lite"/>
    </source>
</evidence>
<feature type="compositionally biased region" description="Polar residues" evidence="1">
    <location>
        <begin position="1"/>
        <end position="15"/>
    </location>
</feature>